<evidence type="ECO:0000259" key="6">
    <source>
        <dbReference type="PROSITE" id="PS50219"/>
    </source>
</evidence>
<feature type="domain" description="PH" evidence="4">
    <location>
        <begin position="421"/>
        <end position="550"/>
    </location>
</feature>
<feature type="region of interest" description="Disordered" evidence="3">
    <location>
        <begin position="1"/>
        <end position="26"/>
    </location>
</feature>
<accession>A0A4Y7PPR7</accession>
<feature type="region of interest" description="Disordered" evidence="3">
    <location>
        <begin position="96"/>
        <end position="123"/>
    </location>
</feature>
<dbReference type="PANTHER" id="PTHR46572">
    <property type="entry name" value="RHO1 GDP-GTP EXCHANGE PROTEIN 1-RELATED"/>
    <property type="match status" value="1"/>
</dbReference>
<reference evidence="7 8" key="1">
    <citation type="submission" date="2018-06" db="EMBL/GenBank/DDBJ databases">
        <title>A transcriptomic atlas of mushroom development highlights an independent origin of complex multicellularity.</title>
        <authorList>
            <consortium name="DOE Joint Genome Institute"/>
            <person name="Krizsan K."/>
            <person name="Almasi E."/>
            <person name="Merenyi Z."/>
            <person name="Sahu N."/>
            <person name="Viragh M."/>
            <person name="Koszo T."/>
            <person name="Mondo S."/>
            <person name="Kiss B."/>
            <person name="Balint B."/>
            <person name="Kues U."/>
            <person name="Barry K."/>
            <person name="Hegedus J.C."/>
            <person name="Henrissat B."/>
            <person name="Johnson J."/>
            <person name="Lipzen A."/>
            <person name="Ohm R."/>
            <person name="Nagy I."/>
            <person name="Pangilinan J."/>
            <person name="Yan J."/>
            <person name="Xiong Y."/>
            <person name="Grigoriev I.V."/>
            <person name="Hibbett D.S."/>
            <person name="Nagy L.G."/>
        </authorList>
    </citation>
    <scope>NUCLEOTIDE SEQUENCE [LARGE SCALE GENOMIC DNA]</scope>
    <source>
        <strain evidence="7 8">SZMC22713</strain>
    </source>
</reference>
<sequence length="955" mass="106629">MSQGGRPHPHVAIPQSGNQQLPPAVWSSNVQDYDFPTPVVGTAAQPWHSPDYALSPTQAYSGPQRTNSSLGRTASFSASYHDPDASLFQFPEPQIHRSVSASSSRPSSLQGSHRYAKSDVGPALHSPMERRLSEDSAVFTPTQFTEDGLSKELSSMTLQSEEGLRRFQAGELSPADEEWHRLVPETAKEALGPKEVQRQSVLFEVFKSEREYVSDLEAFREVFIDSLPTAGVMPPEQLQDYVKETFWNLDEIISHHQSMLGALFARQRDQHPLIQSVTDVILETVLNFRPAYDSYIKHYPIAEARHRTELKKNSRYQKFAQRCMQDPRIKKRDLVTFISRPVTRLPRLMLVLEHLHKLTEAEHPDLDNLPLIESILSDFIKSTQPGIASSESKVKLVSLVDSLQFRKGEIIDMDLFDESRQLVHMGPLARRQRSEVDWHGWHDYVVALLDNYLLITRPETRPGGVVKHSVVSLPIPVELLRLGRFDEPSETRKERADDGRLLESLRSQSKPMYPFTVYHAAAKSSRRYTLYANSESSRKKWHDSLHEAIGLRVARQEANQWFAPKTLDTGFFGTAAGAHAATGRITAATPFVSAGKKFLAIGCSTGIYVGIRGHSDFKKLIKCASPTSMAALQDYNKLIVHVNSLLYSYSLDILARVSQGQSTPQALEASLETIAGQDNPVIFFRAGELLKRMIVVYACKSFRQTTVQALEAVKHPTGHPPRGSSGSMAFRNFGTPFYVPRQAYDMTPMTRTIAISTERGLVVIDPTNLSTSATLVIPDFNAVSTSHDERFATLKTRCEAAKPLGIARSDHDESLVIYEEFGCYVSRHGVPTRQFSFIRWETKASSFAHRSDNILLFNSEFVEIRNVQTGRLVQVIEGRDIRLLHSGPPAIGPLLIAMRAKSVKDDSGSGSAGGLSNGAVSDRIMELVETAEIRTPSALTPASSMDGMMWDEWDM</sequence>
<evidence type="ECO:0000256" key="2">
    <source>
        <dbReference type="ARBA" id="ARBA00022658"/>
    </source>
</evidence>
<dbReference type="AlphaFoldDB" id="A0A4Y7PPR7"/>
<evidence type="ECO:0000313" key="7">
    <source>
        <dbReference type="EMBL" id="TDL16579.1"/>
    </source>
</evidence>
<dbReference type="InterPro" id="IPR001180">
    <property type="entry name" value="CNH_dom"/>
</dbReference>
<dbReference type="SUPFAM" id="SSF48065">
    <property type="entry name" value="DBL homology domain (DH-domain)"/>
    <property type="match status" value="1"/>
</dbReference>
<keyword evidence="2" id="KW-0344">Guanine-nucleotide releasing factor</keyword>
<keyword evidence="8" id="KW-1185">Reference proteome</keyword>
<dbReference type="InterPro" id="IPR011993">
    <property type="entry name" value="PH-like_dom_sf"/>
</dbReference>
<dbReference type="PROSITE" id="PS50003">
    <property type="entry name" value="PH_DOMAIN"/>
    <property type="match status" value="1"/>
</dbReference>
<evidence type="ECO:0008006" key="9">
    <source>
        <dbReference type="Google" id="ProtNLM"/>
    </source>
</evidence>
<dbReference type="InterPro" id="IPR000219">
    <property type="entry name" value="DH_dom"/>
</dbReference>
<protein>
    <recommendedName>
        <fullName evidence="9">Dbl homology domain-containing protein</fullName>
    </recommendedName>
</protein>
<dbReference type="InterPro" id="IPR001849">
    <property type="entry name" value="PH_domain"/>
</dbReference>
<dbReference type="InterPro" id="IPR041675">
    <property type="entry name" value="PH_5"/>
</dbReference>
<dbReference type="PROSITE" id="PS50219">
    <property type="entry name" value="CNH"/>
    <property type="match status" value="1"/>
</dbReference>
<dbReference type="Pfam" id="PF00621">
    <property type="entry name" value="RhoGEF"/>
    <property type="match status" value="1"/>
</dbReference>
<feature type="domain" description="CNH" evidence="6">
    <location>
        <begin position="582"/>
        <end position="891"/>
    </location>
</feature>
<evidence type="ECO:0000259" key="4">
    <source>
        <dbReference type="PROSITE" id="PS50003"/>
    </source>
</evidence>
<dbReference type="STRING" id="50990.A0A4Y7PPR7"/>
<dbReference type="VEuPathDB" id="FungiDB:BD410DRAFT_822834"/>
<feature type="region of interest" description="Disordered" evidence="3">
    <location>
        <begin position="54"/>
        <end position="76"/>
    </location>
</feature>
<name>A0A4Y7PPR7_9AGAM</name>
<feature type="compositionally biased region" description="Low complexity" evidence="3">
    <location>
        <begin position="98"/>
        <end position="112"/>
    </location>
</feature>
<dbReference type="OrthoDB" id="2272012at2759"/>
<feature type="domain" description="DH" evidence="5">
    <location>
        <begin position="197"/>
        <end position="386"/>
    </location>
</feature>
<feature type="compositionally biased region" description="Polar residues" evidence="3">
    <location>
        <begin position="15"/>
        <end position="26"/>
    </location>
</feature>
<dbReference type="InterPro" id="IPR035899">
    <property type="entry name" value="DBL_dom_sf"/>
</dbReference>
<dbReference type="Pfam" id="PF15405">
    <property type="entry name" value="PH_5"/>
    <property type="match status" value="1"/>
</dbReference>
<dbReference type="PROSITE" id="PS50010">
    <property type="entry name" value="DH_2"/>
    <property type="match status" value="1"/>
</dbReference>
<dbReference type="SMART" id="SM00233">
    <property type="entry name" value="PH"/>
    <property type="match status" value="1"/>
</dbReference>
<dbReference type="PANTHER" id="PTHR46572:SF1">
    <property type="entry name" value="RHO1 GUANINE NUCLEOTIDE EXCHANGE FACTOR TUS1"/>
    <property type="match status" value="1"/>
</dbReference>
<dbReference type="SMART" id="SM00325">
    <property type="entry name" value="RhoGEF"/>
    <property type="match status" value="1"/>
</dbReference>
<dbReference type="SMART" id="SM00036">
    <property type="entry name" value="CNH"/>
    <property type="match status" value="1"/>
</dbReference>
<dbReference type="Proteomes" id="UP000294933">
    <property type="component" value="Unassembled WGS sequence"/>
</dbReference>
<evidence type="ECO:0000256" key="1">
    <source>
        <dbReference type="ARBA" id="ARBA00022553"/>
    </source>
</evidence>
<dbReference type="Pfam" id="PF00780">
    <property type="entry name" value="CNH"/>
    <property type="match status" value="1"/>
</dbReference>
<keyword evidence="1" id="KW-0597">Phosphoprotein</keyword>
<dbReference type="GO" id="GO:0005085">
    <property type="term" value="F:guanyl-nucleotide exchange factor activity"/>
    <property type="evidence" value="ECO:0007669"/>
    <property type="project" value="UniProtKB-KW"/>
</dbReference>
<evidence type="ECO:0000313" key="8">
    <source>
        <dbReference type="Proteomes" id="UP000294933"/>
    </source>
</evidence>
<evidence type="ECO:0000259" key="5">
    <source>
        <dbReference type="PROSITE" id="PS50010"/>
    </source>
</evidence>
<evidence type="ECO:0000256" key="3">
    <source>
        <dbReference type="SAM" id="MobiDB-lite"/>
    </source>
</evidence>
<dbReference type="EMBL" id="ML170240">
    <property type="protein sequence ID" value="TDL16579.1"/>
    <property type="molecule type" value="Genomic_DNA"/>
</dbReference>
<dbReference type="Gene3D" id="2.30.29.30">
    <property type="entry name" value="Pleckstrin-homology domain (PH domain)/Phosphotyrosine-binding domain (PTB)"/>
    <property type="match status" value="1"/>
</dbReference>
<proteinExistence type="predicted"/>
<dbReference type="SUPFAM" id="SSF50729">
    <property type="entry name" value="PH domain-like"/>
    <property type="match status" value="1"/>
</dbReference>
<gene>
    <name evidence="7" type="ORF">BD410DRAFT_822834</name>
</gene>
<organism evidence="7 8">
    <name type="scientific">Rickenella mellea</name>
    <dbReference type="NCBI Taxonomy" id="50990"/>
    <lineage>
        <taxon>Eukaryota</taxon>
        <taxon>Fungi</taxon>
        <taxon>Dikarya</taxon>
        <taxon>Basidiomycota</taxon>
        <taxon>Agaricomycotina</taxon>
        <taxon>Agaricomycetes</taxon>
        <taxon>Hymenochaetales</taxon>
        <taxon>Rickenellaceae</taxon>
        <taxon>Rickenella</taxon>
    </lineage>
</organism>
<dbReference type="CDD" id="cd00160">
    <property type="entry name" value="RhoGEF"/>
    <property type="match status" value="1"/>
</dbReference>
<dbReference type="InterPro" id="IPR052233">
    <property type="entry name" value="Rho-type_GEFs"/>
</dbReference>
<feature type="compositionally biased region" description="Polar residues" evidence="3">
    <location>
        <begin position="55"/>
        <end position="76"/>
    </location>
</feature>
<dbReference type="Gene3D" id="1.20.900.10">
    <property type="entry name" value="Dbl homology (DH) domain"/>
    <property type="match status" value="1"/>
</dbReference>